<reference evidence="1" key="1">
    <citation type="submission" date="2022-05" db="EMBL/GenBank/DDBJ databases">
        <title>Comparative Genomics of Spacecraft Associated Microbes.</title>
        <authorList>
            <person name="Tran M.T."/>
            <person name="Wright A."/>
            <person name="Seuylemezian A."/>
            <person name="Eisen J."/>
            <person name="Coil D."/>
        </authorList>
    </citation>
    <scope>NUCLEOTIDE SEQUENCE</scope>
    <source>
        <strain evidence="1">214.1.1</strain>
    </source>
</reference>
<name>A0A9X2IR16_9BACI</name>
<evidence type="ECO:0000313" key="2">
    <source>
        <dbReference type="Proteomes" id="UP001139179"/>
    </source>
</evidence>
<proteinExistence type="predicted"/>
<comment type="caution">
    <text evidence="1">The sequence shown here is derived from an EMBL/GenBank/DDBJ whole genome shotgun (WGS) entry which is preliminary data.</text>
</comment>
<protein>
    <submittedName>
        <fullName evidence="1">Uncharacterized protein</fullName>
    </submittedName>
</protein>
<evidence type="ECO:0000313" key="1">
    <source>
        <dbReference type="EMBL" id="MCM3715148.1"/>
    </source>
</evidence>
<keyword evidence="2" id="KW-1185">Reference proteome</keyword>
<dbReference type="AlphaFoldDB" id="A0A9X2IR16"/>
<organism evidence="1 2">
    <name type="scientific">Halalkalibacter oceani</name>
    <dbReference type="NCBI Taxonomy" id="1653776"/>
    <lineage>
        <taxon>Bacteria</taxon>
        <taxon>Bacillati</taxon>
        <taxon>Bacillota</taxon>
        <taxon>Bacilli</taxon>
        <taxon>Bacillales</taxon>
        <taxon>Bacillaceae</taxon>
        <taxon>Halalkalibacter</taxon>
    </lineage>
</organism>
<sequence>MSFQPERMKKLLALDPFLASAYEEVRQHFHSEEEALHYLFLHYVKGEPIFQNAYNLLT</sequence>
<accession>A0A9X2IR16</accession>
<gene>
    <name evidence="1" type="ORF">M3202_13750</name>
</gene>
<dbReference type="Proteomes" id="UP001139179">
    <property type="component" value="Unassembled WGS sequence"/>
</dbReference>
<dbReference type="RefSeq" id="WP_251223906.1">
    <property type="nucleotide sequence ID" value="NZ_JAMBOL010000012.1"/>
</dbReference>
<dbReference type="EMBL" id="JAMBOL010000012">
    <property type="protein sequence ID" value="MCM3715148.1"/>
    <property type="molecule type" value="Genomic_DNA"/>
</dbReference>